<protein>
    <submittedName>
        <fullName evidence="7">NADH-ubiquinone oxidoreductase</fullName>
    </submittedName>
</protein>
<dbReference type="Gene3D" id="3.30.160.190">
    <property type="entry name" value="atu1810 like domain"/>
    <property type="match status" value="1"/>
</dbReference>
<sequence>MFARIFKPAKTAMQSGKAKTQDWVLEFEPASARHPDPLMGWISSADTRAQVRLTFETKDQAINYAEHHGIAFRLIEPEVPPKIIKAYADNFAYNRRQSWTH</sequence>
<dbReference type="Proteomes" id="UP000662572">
    <property type="component" value="Unassembled WGS sequence"/>
</dbReference>
<dbReference type="AlphaFoldDB" id="A0A918Q983"/>
<keyword evidence="6" id="KW-0472">Membrane</keyword>
<comment type="subcellular location">
    <subcellularLocation>
        <location evidence="1">Membrane</location>
    </subcellularLocation>
</comment>
<evidence type="ECO:0000313" key="7">
    <source>
        <dbReference type="EMBL" id="GGZ38046.1"/>
    </source>
</evidence>
<dbReference type="PANTHER" id="PTHR12219">
    <property type="entry name" value="NADH-UBIQUINONE OXIDOREDUCTASE"/>
    <property type="match status" value="1"/>
</dbReference>
<dbReference type="PANTHER" id="PTHR12219:SF8">
    <property type="entry name" value="NADH DEHYDROGENASE [UBIQUINONE] IRON-SULFUR PROTEIN 4, MITOCHONDRIAL"/>
    <property type="match status" value="1"/>
</dbReference>
<reference evidence="7" key="1">
    <citation type="journal article" date="2014" name="Int. J. Syst. Evol. Microbiol.">
        <title>Complete genome sequence of Corynebacterium casei LMG S-19264T (=DSM 44701T), isolated from a smear-ripened cheese.</title>
        <authorList>
            <consortium name="US DOE Joint Genome Institute (JGI-PGF)"/>
            <person name="Walter F."/>
            <person name="Albersmeier A."/>
            <person name="Kalinowski J."/>
            <person name="Ruckert C."/>
        </authorList>
    </citation>
    <scope>NUCLEOTIDE SEQUENCE</scope>
    <source>
        <strain evidence="7">KCTC 32296</strain>
    </source>
</reference>
<name>A0A918Q983_9CAUL</name>
<keyword evidence="8" id="KW-1185">Reference proteome</keyword>
<keyword evidence="3" id="KW-0679">Respiratory chain</keyword>
<dbReference type="GO" id="GO:0022900">
    <property type="term" value="P:electron transport chain"/>
    <property type="evidence" value="ECO:0007669"/>
    <property type="project" value="InterPro"/>
</dbReference>
<dbReference type="GO" id="GO:0016020">
    <property type="term" value="C:membrane"/>
    <property type="evidence" value="ECO:0007669"/>
    <property type="project" value="UniProtKB-SubCell"/>
</dbReference>
<evidence type="ECO:0000256" key="6">
    <source>
        <dbReference type="ARBA" id="ARBA00023136"/>
    </source>
</evidence>
<keyword evidence="4" id="KW-0809">Transit peptide</keyword>
<evidence type="ECO:0000256" key="2">
    <source>
        <dbReference type="ARBA" id="ARBA00022448"/>
    </source>
</evidence>
<accession>A0A918Q983</accession>
<comment type="caution">
    <text evidence="7">The sequence shown here is derived from an EMBL/GenBank/DDBJ whole genome shotgun (WGS) entry which is preliminary data.</text>
</comment>
<evidence type="ECO:0000256" key="4">
    <source>
        <dbReference type="ARBA" id="ARBA00022946"/>
    </source>
</evidence>
<dbReference type="InterPro" id="IPR038532">
    <property type="entry name" value="NDUFS4-like_sf"/>
</dbReference>
<gene>
    <name evidence="7" type="ORF">GCM10011273_25690</name>
</gene>
<keyword evidence="2" id="KW-0813">Transport</keyword>
<dbReference type="InterPro" id="IPR006885">
    <property type="entry name" value="NADH_UbQ_FeS_4_mit-like"/>
</dbReference>
<dbReference type="EMBL" id="BMZB01000003">
    <property type="protein sequence ID" value="GGZ38046.1"/>
    <property type="molecule type" value="Genomic_DNA"/>
</dbReference>
<evidence type="ECO:0000313" key="8">
    <source>
        <dbReference type="Proteomes" id="UP000662572"/>
    </source>
</evidence>
<dbReference type="RefSeq" id="WP_189487208.1">
    <property type="nucleotide sequence ID" value="NZ_BMZB01000003.1"/>
</dbReference>
<proteinExistence type="predicted"/>
<evidence type="ECO:0000256" key="5">
    <source>
        <dbReference type="ARBA" id="ARBA00022982"/>
    </source>
</evidence>
<evidence type="ECO:0000256" key="3">
    <source>
        <dbReference type="ARBA" id="ARBA00022660"/>
    </source>
</evidence>
<organism evidence="7 8">
    <name type="scientific">Asticcacaulis endophyticus</name>
    <dbReference type="NCBI Taxonomy" id="1395890"/>
    <lineage>
        <taxon>Bacteria</taxon>
        <taxon>Pseudomonadati</taxon>
        <taxon>Pseudomonadota</taxon>
        <taxon>Alphaproteobacteria</taxon>
        <taxon>Caulobacterales</taxon>
        <taxon>Caulobacteraceae</taxon>
        <taxon>Asticcacaulis</taxon>
    </lineage>
</organism>
<evidence type="ECO:0000256" key="1">
    <source>
        <dbReference type="ARBA" id="ARBA00004370"/>
    </source>
</evidence>
<dbReference type="Pfam" id="PF04800">
    <property type="entry name" value="NDUS4"/>
    <property type="match status" value="1"/>
</dbReference>
<keyword evidence="5" id="KW-0249">Electron transport</keyword>
<reference evidence="7" key="2">
    <citation type="submission" date="2020-09" db="EMBL/GenBank/DDBJ databases">
        <authorList>
            <person name="Sun Q."/>
            <person name="Kim S."/>
        </authorList>
    </citation>
    <scope>NUCLEOTIDE SEQUENCE</scope>
    <source>
        <strain evidence="7">KCTC 32296</strain>
    </source>
</reference>